<keyword evidence="3" id="KW-1185">Reference proteome</keyword>
<evidence type="ECO:0000313" key="2">
    <source>
        <dbReference type="EMBL" id="KAG2647710.1"/>
    </source>
</evidence>
<proteinExistence type="predicted"/>
<feature type="region of interest" description="Disordered" evidence="1">
    <location>
        <begin position="67"/>
        <end position="91"/>
    </location>
</feature>
<feature type="compositionally biased region" description="Low complexity" evidence="1">
    <location>
        <begin position="350"/>
        <end position="360"/>
    </location>
</feature>
<feature type="compositionally biased region" description="Low complexity" evidence="1">
    <location>
        <begin position="128"/>
        <end position="139"/>
    </location>
</feature>
<feature type="compositionally biased region" description="Basic residues" evidence="1">
    <location>
        <begin position="73"/>
        <end position="84"/>
    </location>
</feature>
<evidence type="ECO:0000313" key="3">
    <source>
        <dbReference type="Proteomes" id="UP000823388"/>
    </source>
</evidence>
<feature type="compositionally biased region" description="Low complexity" evidence="1">
    <location>
        <begin position="242"/>
        <end position="251"/>
    </location>
</feature>
<comment type="caution">
    <text evidence="2">The sequence shown here is derived from an EMBL/GenBank/DDBJ whole genome shotgun (WGS) entry which is preliminary data.</text>
</comment>
<organism evidence="2 3">
    <name type="scientific">Panicum virgatum</name>
    <name type="common">Blackwell switchgrass</name>
    <dbReference type="NCBI Taxonomy" id="38727"/>
    <lineage>
        <taxon>Eukaryota</taxon>
        <taxon>Viridiplantae</taxon>
        <taxon>Streptophyta</taxon>
        <taxon>Embryophyta</taxon>
        <taxon>Tracheophyta</taxon>
        <taxon>Spermatophyta</taxon>
        <taxon>Magnoliopsida</taxon>
        <taxon>Liliopsida</taxon>
        <taxon>Poales</taxon>
        <taxon>Poaceae</taxon>
        <taxon>PACMAD clade</taxon>
        <taxon>Panicoideae</taxon>
        <taxon>Panicodae</taxon>
        <taxon>Paniceae</taxon>
        <taxon>Panicinae</taxon>
        <taxon>Panicum</taxon>
        <taxon>Panicum sect. Hiantes</taxon>
    </lineage>
</organism>
<dbReference type="AlphaFoldDB" id="A0A8T0WI82"/>
<feature type="compositionally biased region" description="Basic residues" evidence="1">
    <location>
        <begin position="261"/>
        <end position="278"/>
    </location>
</feature>
<reference evidence="2" key="1">
    <citation type="submission" date="2020-05" db="EMBL/GenBank/DDBJ databases">
        <title>WGS assembly of Panicum virgatum.</title>
        <authorList>
            <person name="Lovell J.T."/>
            <person name="Jenkins J."/>
            <person name="Shu S."/>
            <person name="Juenger T.E."/>
            <person name="Schmutz J."/>
        </authorList>
    </citation>
    <scope>NUCLEOTIDE SEQUENCE</scope>
    <source>
        <strain evidence="2">AP13</strain>
    </source>
</reference>
<dbReference type="EMBL" id="CM029039">
    <property type="protein sequence ID" value="KAG2647710.1"/>
    <property type="molecule type" value="Genomic_DNA"/>
</dbReference>
<feature type="region of interest" description="Disordered" evidence="1">
    <location>
        <begin position="110"/>
        <end position="160"/>
    </location>
</feature>
<feature type="region of interest" description="Disordered" evidence="1">
    <location>
        <begin position="173"/>
        <end position="387"/>
    </location>
</feature>
<name>A0A8T0WI82_PANVG</name>
<accession>A0A8T0WI82</accession>
<gene>
    <name evidence="2" type="ORF">PVAP13_2KG569501</name>
</gene>
<sequence length="453" mass="46818">MGPTFQFFPLPPHFSLSSPSLLPADLPPPSLPLRHRHRHSLSAPTARPAPPRLLHAALLLRRRPVARAEHGRGHAARPARRHGGGSRVGRWGAHLAARSRARGGEGIAWRASGWRARGPARDCGGGAAAPKPARGQAGRTRPASPSPTGRPLSPSPAAPARGRIMATTAVATWRAGPGADGGAGQPRRGGHGWAERALLPAPSHGGQGLELAGLPHSGGARPPTLRRAMADGEPAAAERPRGRAAAASGPSGLHGTAAPQRSKHAGRSGSRGRRTARRRCGEVRPAGRGPLRGASKRGRTVESARGGGHGSPPRQPASLGSWAHGGGPWRPASLRPRASGCHGDSQEQRPGGALLPHADLAPPPTCVPVAARGGAQASADRGAPAPPPTCVSGRGLELGLPHPREARHLELDGWGRARRTKGAHASIVWSFVRTALSVQSHCSVRNDAEPFRP</sequence>
<protein>
    <submittedName>
        <fullName evidence="2">Uncharacterized protein</fullName>
    </submittedName>
</protein>
<evidence type="ECO:0000256" key="1">
    <source>
        <dbReference type="SAM" id="MobiDB-lite"/>
    </source>
</evidence>
<dbReference type="Proteomes" id="UP000823388">
    <property type="component" value="Chromosome 2K"/>
</dbReference>